<feature type="compositionally biased region" description="Basic and acidic residues" evidence="2">
    <location>
        <begin position="72"/>
        <end position="103"/>
    </location>
</feature>
<feature type="domain" description="ZAD" evidence="3">
    <location>
        <begin position="1"/>
        <end position="56"/>
    </location>
</feature>
<organism evidence="5">
    <name type="scientific">Drosophila persimilis</name>
    <name type="common">Fruit fly</name>
    <dbReference type="NCBI Taxonomy" id="7234"/>
    <lineage>
        <taxon>Eukaryota</taxon>
        <taxon>Metazoa</taxon>
        <taxon>Ecdysozoa</taxon>
        <taxon>Arthropoda</taxon>
        <taxon>Hexapoda</taxon>
        <taxon>Insecta</taxon>
        <taxon>Pterygota</taxon>
        <taxon>Neoptera</taxon>
        <taxon>Endopterygota</taxon>
        <taxon>Diptera</taxon>
        <taxon>Brachycera</taxon>
        <taxon>Muscomorpha</taxon>
        <taxon>Ephydroidea</taxon>
        <taxon>Drosophilidae</taxon>
        <taxon>Drosophila</taxon>
        <taxon>Sophophora</taxon>
    </lineage>
</organism>
<dbReference type="Pfam" id="PF07776">
    <property type="entry name" value="zf-AD"/>
    <property type="match status" value="1"/>
</dbReference>
<dbReference type="PhylomeDB" id="B4GF04"/>
<dbReference type="AlphaFoldDB" id="B4GF04"/>
<dbReference type="SUPFAM" id="SSF57716">
    <property type="entry name" value="Glucocorticoid receptor-like (DNA-binding domain)"/>
    <property type="match status" value="1"/>
</dbReference>
<dbReference type="OrthoDB" id="2757115at2759"/>
<keyword evidence="5" id="KW-1185">Reference proteome</keyword>
<evidence type="ECO:0000313" key="5">
    <source>
        <dbReference type="Proteomes" id="UP000008744"/>
    </source>
</evidence>
<comment type="caution">
    <text evidence="1">Lacks conserved residue(s) required for the propagation of feature annotation.</text>
</comment>
<name>B4GF04_DROPE</name>
<proteinExistence type="predicted"/>
<sequence>MENIEMLEVLQAVSGINFVNDPGLPSCICVYCLHDLDQTIAFRDRIRTQANLLQQQRREKSPSKISKWHMPNVDEDKPSDDVHVSFDGKEDLSSGFPESHENSDSLAPRLKEEPDEEENKQQIYADDRDSPMRSRLKELEENKFGDQTPDADYNAKVQFDDSLIASLKKELEEVDFTESDANKTSQPRKLSNRGSNSNSPTSLPTESKQRSLAEKTIECACV</sequence>
<dbReference type="KEGG" id="dpe:6591737"/>
<gene>
    <name evidence="4" type="primary">Dper\GL22113</name>
    <name evidence="4" type="ORF">Dper_GL22113</name>
</gene>
<keyword evidence="1" id="KW-0863">Zinc-finger</keyword>
<accession>B4GF04</accession>
<feature type="compositionally biased region" description="Polar residues" evidence="2">
    <location>
        <begin position="182"/>
        <end position="206"/>
    </location>
</feature>
<evidence type="ECO:0000256" key="1">
    <source>
        <dbReference type="PROSITE-ProRule" id="PRU01263"/>
    </source>
</evidence>
<evidence type="ECO:0000259" key="3">
    <source>
        <dbReference type="PROSITE" id="PS51915"/>
    </source>
</evidence>
<keyword evidence="1" id="KW-0862">Zinc</keyword>
<evidence type="ECO:0000313" key="4">
    <source>
        <dbReference type="EMBL" id="EDW34189.1"/>
    </source>
</evidence>
<evidence type="ECO:0000256" key="2">
    <source>
        <dbReference type="SAM" id="MobiDB-lite"/>
    </source>
</evidence>
<feature type="region of interest" description="Disordered" evidence="2">
    <location>
        <begin position="174"/>
        <end position="222"/>
    </location>
</feature>
<protein>
    <submittedName>
        <fullName evidence="4">GL22113</fullName>
    </submittedName>
</protein>
<reference evidence="4 5" key="1">
    <citation type="journal article" date="2007" name="Nature">
        <title>Evolution of genes and genomes on the Drosophila phylogeny.</title>
        <authorList>
            <consortium name="Drosophila 12 Genomes Consortium"/>
            <person name="Clark A.G."/>
            <person name="Eisen M.B."/>
            <person name="Smith D.R."/>
            <person name="Bergman C.M."/>
            <person name="Oliver B."/>
            <person name="Markow T.A."/>
            <person name="Kaufman T.C."/>
            <person name="Kellis M."/>
            <person name="Gelbart W."/>
            <person name="Iyer V.N."/>
            <person name="Pollard D.A."/>
            <person name="Sackton T.B."/>
            <person name="Larracuente A.M."/>
            <person name="Singh N.D."/>
            <person name="Abad J.P."/>
            <person name="Abt D.N."/>
            <person name="Adryan B."/>
            <person name="Aguade M."/>
            <person name="Akashi H."/>
            <person name="Anderson W.W."/>
            <person name="Aquadro C.F."/>
            <person name="Ardell D.H."/>
            <person name="Arguello R."/>
            <person name="Artieri C.G."/>
            <person name="Barbash D.A."/>
            <person name="Barker D."/>
            <person name="Barsanti P."/>
            <person name="Batterham P."/>
            <person name="Batzoglou S."/>
            <person name="Begun D."/>
            <person name="Bhutkar A."/>
            <person name="Blanco E."/>
            <person name="Bosak S.A."/>
            <person name="Bradley R.K."/>
            <person name="Brand A.D."/>
            <person name="Brent M.R."/>
            <person name="Brooks A.N."/>
            <person name="Brown R.H."/>
            <person name="Butlin R.K."/>
            <person name="Caggese C."/>
            <person name="Calvi B.R."/>
            <person name="Bernardo de Carvalho A."/>
            <person name="Caspi A."/>
            <person name="Castrezana S."/>
            <person name="Celniker S.E."/>
            <person name="Chang J.L."/>
            <person name="Chapple C."/>
            <person name="Chatterji S."/>
            <person name="Chinwalla A."/>
            <person name="Civetta A."/>
            <person name="Clifton S.W."/>
            <person name="Comeron J.M."/>
            <person name="Costello J.C."/>
            <person name="Coyne J.A."/>
            <person name="Daub J."/>
            <person name="David R.G."/>
            <person name="Delcher A.L."/>
            <person name="Delehaunty K."/>
            <person name="Do C.B."/>
            <person name="Ebling H."/>
            <person name="Edwards K."/>
            <person name="Eickbush T."/>
            <person name="Evans J.D."/>
            <person name="Filipski A."/>
            <person name="Findeiss S."/>
            <person name="Freyhult E."/>
            <person name="Fulton L."/>
            <person name="Fulton R."/>
            <person name="Garcia A.C."/>
            <person name="Gardiner A."/>
            <person name="Garfield D.A."/>
            <person name="Garvin B.E."/>
            <person name="Gibson G."/>
            <person name="Gilbert D."/>
            <person name="Gnerre S."/>
            <person name="Godfrey J."/>
            <person name="Good R."/>
            <person name="Gotea V."/>
            <person name="Gravely B."/>
            <person name="Greenberg A.J."/>
            <person name="Griffiths-Jones S."/>
            <person name="Gross S."/>
            <person name="Guigo R."/>
            <person name="Gustafson E.A."/>
            <person name="Haerty W."/>
            <person name="Hahn M.W."/>
            <person name="Halligan D.L."/>
            <person name="Halpern A.L."/>
            <person name="Halter G.M."/>
            <person name="Han M.V."/>
            <person name="Heger A."/>
            <person name="Hillier L."/>
            <person name="Hinrichs A.S."/>
            <person name="Holmes I."/>
            <person name="Hoskins R.A."/>
            <person name="Hubisz M.J."/>
            <person name="Hultmark D."/>
            <person name="Huntley M.A."/>
            <person name="Jaffe D.B."/>
            <person name="Jagadeeshan S."/>
            <person name="Jeck W.R."/>
            <person name="Johnson J."/>
            <person name="Jones C.D."/>
            <person name="Jordan W.C."/>
            <person name="Karpen G.H."/>
            <person name="Kataoka E."/>
            <person name="Keightley P.D."/>
            <person name="Kheradpour P."/>
            <person name="Kirkness E.F."/>
            <person name="Koerich L.B."/>
            <person name="Kristiansen K."/>
            <person name="Kudrna D."/>
            <person name="Kulathinal R.J."/>
            <person name="Kumar S."/>
            <person name="Kwok R."/>
            <person name="Lander E."/>
            <person name="Langley C.H."/>
            <person name="Lapoint R."/>
            <person name="Lazzaro B.P."/>
            <person name="Lee S.J."/>
            <person name="Levesque L."/>
            <person name="Li R."/>
            <person name="Lin C.F."/>
            <person name="Lin M.F."/>
            <person name="Lindblad-Toh K."/>
            <person name="Llopart A."/>
            <person name="Long M."/>
            <person name="Low L."/>
            <person name="Lozovsky E."/>
            <person name="Lu J."/>
            <person name="Luo M."/>
            <person name="Machado C.A."/>
            <person name="Makalowski W."/>
            <person name="Marzo M."/>
            <person name="Matsuda M."/>
            <person name="Matzkin L."/>
            <person name="McAllister B."/>
            <person name="McBride C.S."/>
            <person name="McKernan B."/>
            <person name="McKernan K."/>
            <person name="Mendez-Lago M."/>
            <person name="Minx P."/>
            <person name="Mollenhauer M.U."/>
            <person name="Montooth K."/>
            <person name="Mount S.M."/>
            <person name="Mu X."/>
            <person name="Myers E."/>
            <person name="Negre B."/>
            <person name="Newfeld S."/>
            <person name="Nielsen R."/>
            <person name="Noor M.A."/>
            <person name="O'Grady P."/>
            <person name="Pachter L."/>
            <person name="Papaceit M."/>
            <person name="Parisi M.J."/>
            <person name="Parisi M."/>
            <person name="Parts L."/>
            <person name="Pedersen J.S."/>
            <person name="Pesole G."/>
            <person name="Phillippy A.M."/>
            <person name="Ponting C.P."/>
            <person name="Pop M."/>
            <person name="Porcelli D."/>
            <person name="Powell J.R."/>
            <person name="Prohaska S."/>
            <person name="Pruitt K."/>
            <person name="Puig M."/>
            <person name="Quesneville H."/>
            <person name="Ram K.R."/>
            <person name="Rand D."/>
            <person name="Rasmussen M.D."/>
            <person name="Reed L.K."/>
            <person name="Reenan R."/>
            <person name="Reily A."/>
            <person name="Remington K.A."/>
            <person name="Rieger T.T."/>
            <person name="Ritchie M.G."/>
            <person name="Robin C."/>
            <person name="Rogers Y.H."/>
            <person name="Rohde C."/>
            <person name="Rozas J."/>
            <person name="Rubenfield M.J."/>
            <person name="Ruiz A."/>
            <person name="Russo S."/>
            <person name="Salzberg S.L."/>
            <person name="Sanchez-Gracia A."/>
            <person name="Saranga D.J."/>
            <person name="Sato H."/>
            <person name="Schaeffer S.W."/>
            <person name="Schatz M.C."/>
            <person name="Schlenke T."/>
            <person name="Schwartz R."/>
            <person name="Segarra C."/>
            <person name="Singh R.S."/>
            <person name="Sirot L."/>
            <person name="Sirota M."/>
            <person name="Sisneros N.B."/>
            <person name="Smith C.D."/>
            <person name="Smith T.F."/>
            <person name="Spieth J."/>
            <person name="Stage D.E."/>
            <person name="Stark A."/>
            <person name="Stephan W."/>
            <person name="Strausberg R.L."/>
            <person name="Strempel S."/>
            <person name="Sturgill D."/>
            <person name="Sutton G."/>
            <person name="Sutton G.G."/>
            <person name="Tao W."/>
            <person name="Teichmann S."/>
            <person name="Tobari Y.N."/>
            <person name="Tomimura Y."/>
            <person name="Tsolas J.M."/>
            <person name="Valente V.L."/>
            <person name="Venter E."/>
            <person name="Venter J.C."/>
            <person name="Vicario S."/>
            <person name="Vieira F.G."/>
            <person name="Vilella A.J."/>
            <person name="Villasante A."/>
            <person name="Walenz B."/>
            <person name="Wang J."/>
            <person name="Wasserman M."/>
            <person name="Watts T."/>
            <person name="Wilson D."/>
            <person name="Wilson R.K."/>
            <person name="Wing R.A."/>
            <person name="Wolfner M.F."/>
            <person name="Wong A."/>
            <person name="Wong G.K."/>
            <person name="Wu C.I."/>
            <person name="Wu G."/>
            <person name="Yamamoto D."/>
            <person name="Yang H.P."/>
            <person name="Yang S.P."/>
            <person name="Yorke J.A."/>
            <person name="Yoshida K."/>
            <person name="Zdobnov E."/>
            <person name="Zhang P."/>
            <person name="Zhang Y."/>
            <person name="Zimin A.V."/>
            <person name="Baldwin J."/>
            <person name="Abdouelleil A."/>
            <person name="Abdulkadir J."/>
            <person name="Abebe A."/>
            <person name="Abera B."/>
            <person name="Abreu J."/>
            <person name="Acer S.C."/>
            <person name="Aftuck L."/>
            <person name="Alexander A."/>
            <person name="An P."/>
            <person name="Anderson E."/>
            <person name="Anderson S."/>
            <person name="Arachi H."/>
            <person name="Azer M."/>
            <person name="Bachantsang P."/>
            <person name="Barry A."/>
            <person name="Bayul T."/>
            <person name="Berlin A."/>
            <person name="Bessette D."/>
            <person name="Bloom T."/>
            <person name="Blye J."/>
            <person name="Boguslavskiy L."/>
            <person name="Bonnet C."/>
            <person name="Boukhgalter B."/>
            <person name="Bourzgui I."/>
            <person name="Brown A."/>
            <person name="Cahill P."/>
            <person name="Channer S."/>
            <person name="Cheshatsang Y."/>
            <person name="Chuda L."/>
            <person name="Citroen M."/>
            <person name="Collymore A."/>
            <person name="Cooke P."/>
            <person name="Costello M."/>
            <person name="D'Aco K."/>
            <person name="Daza R."/>
            <person name="De Haan G."/>
            <person name="DeGray S."/>
            <person name="DeMaso C."/>
            <person name="Dhargay N."/>
            <person name="Dooley K."/>
            <person name="Dooley E."/>
            <person name="Doricent M."/>
            <person name="Dorje P."/>
            <person name="Dorjee K."/>
            <person name="Dupes A."/>
            <person name="Elong R."/>
            <person name="Falk J."/>
            <person name="Farina A."/>
            <person name="Faro S."/>
            <person name="Ferguson D."/>
            <person name="Fisher S."/>
            <person name="Foley C.D."/>
            <person name="Franke A."/>
            <person name="Friedrich D."/>
            <person name="Gadbois L."/>
            <person name="Gearin G."/>
            <person name="Gearin C.R."/>
            <person name="Giannoukos G."/>
            <person name="Goode T."/>
            <person name="Graham J."/>
            <person name="Grandbois E."/>
            <person name="Grewal S."/>
            <person name="Gyaltsen K."/>
            <person name="Hafez N."/>
            <person name="Hagos B."/>
            <person name="Hall J."/>
            <person name="Henson C."/>
            <person name="Hollinger A."/>
            <person name="Honan T."/>
            <person name="Huard M.D."/>
            <person name="Hughes L."/>
            <person name="Hurhula B."/>
            <person name="Husby M.E."/>
            <person name="Kamat A."/>
            <person name="Kanga B."/>
            <person name="Kashin S."/>
            <person name="Khazanovich D."/>
            <person name="Kisner P."/>
            <person name="Lance K."/>
            <person name="Lara M."/>
            <person name="Lee W."/>
            <person name="Lennon N."/>
            <person name="Letendre F."/>
            <person name="LeVine R."/>
            <person name="Lipovsky A."/>
            <person name="Liu X."/>
            <person name="Liu J."/>
            <person name="Liu S."/>
            <person name="Lokyitsang T."/>
            <person name="Lokyitsang Y."/>
            <person name="Lubonja R."/>
            <person name="Lui A."/>
            <person name="MacDonald P."/>
            <person name="Magnisalis V."/>
            <person name="Maru K."/>
            <person name="Matthews C."/>
            <person name="McCusker W."/>
            <person name="McDonough S."/>
            <person name="Mehta T."/>
            <person name="Meldrim J."/>
            <person name="Meneus L."/>
            <person name="Mihai O."/>
            <person name="Mihalev A."/>
            <person name="Mihova T."/>
            <person name="Mittelman R."/>
            <person name="Mlenga V."/>
            <person name="Montmayeur A."/>
            <person name="Mulrain L."/>
            <person name="Navidi A."/>
            <person name="Naylor J."/>
            <person name="Negash T."/>
            <person name="Nguyen T."/>
            <person name="Nguyen N."/>
            <person name="Nicol R."/>
            <person name="Norbu C."/>
            <person name="Norbu N."/>
            <person name="Novod N."/>
            <person name="O'Neill B."/>
            <person name="Osman S."/>
            <person name="Markiewicz E."/>
            <person name="Oyono O.L."/>
            <person name="Patti C."/>
            <person name="Phunkhang P."/>
            <person name="Pierre F."/>
            <person name="Priest M."/>
            <person name="Raghuraman S."/>
            <person name="Rege F."/>
            <person name="Reyes R."/>
            <person name="Rise C."/>
            <person name="Rogov P."/>
            <person name="Ross K."/>
            <person name="Ryan E."/>
            <person name="Settipalli S."/>
            <person name="Shea T."/>
            <person name="Sherpa N."/>
            <person name="Shi L."/>
            <person name="Shih D."/>
            <person name="Sparrow T."/>
            <person name="Spaulding J."/>
            <person name="Stalker J."/>
            <person name="Stange-Thomann N."/>
            <person name="Stavropoulos S."/>
            <person name="Stone C."/>
            <person name="Strader C."/>
            <person name="Tesfaye S."/>
            <person name="Thomson T."/>
            <person name="Thoulutsang Y."/>
            <person name="Thoulutsang D."/>
            <person name="Topham K."/>
            <person name="Topping I."/>
            <person name="Tsamla T."/>
            <person name="Vassiliev H."/>
            <person name="Vo A."/>
            <person name="Wangchuk T."/>
            <person name="Wangdi T."/>
            <person name="Weiand M."/>
            <person name="Wilkinson J."/>
            <person name="Wilson A."/>
            <person name="Yadav S."/>
            <person name="Young G."/>
            <person name="Yu Q."/>
            <person name="Zembek L."/>
            <person name="Zhong D."/>
            <person name="Zimmer A."/>
            <person name="Zwirko Z."/>
            <person name="Jaffe D.B."/>
            <person name="Alvarez P."/>
            <person name="Brockman W."/>
            <person name="Butler J."/>
            <person name="Chin C."/>
            <person name="Gnerre S."/>
            <person name="Grabherr M."/>
            <person name="Kleber M."/>
            <person name="Mauceli E."/>
            <person name="MacCallum I."/>
        </authorList>
    </citation>
    <scope>NUCLEOTIDE SEQUENCE [LARGE SCALE GENOMIC DNA]</scope>
    <source>
        <strain evidence="5">MSH-3 / Tucson 14011-0111.49</strain>
    </source>
</reference>
<dbReference type="EMBL" id="CH479182">
    <property type="protein sequence ID" value="EDW34189.1"/>
    <property type="molecule type" value="Genomic_DNA"/>
</dbReference>
<feature type="region of interest" description="Disordered" evidence="2">
    <location>
        <begin position="53"/>
        <end position="131"/>
    </location>
</feature>
<dbReference type="PROSITE" id="PS51915">
    <property type="entry name" value="ZAD"/>
    <property type="match status" value="1"/>
</dbReference>
<keyword evidence="1" id="KW-0479">Metal-binding</keyword>
<dbReference type="InterPro" id="IPR012934">
    <property type="entry name" value="Znf_AD"/>
</dbReference>
<dbReference type="Proteomes" id="UP000008744">
    <property type="component" value="Unassembled WGS sequence"/>
</dbReference>
<feature type="compositionally biased region" description="Basic and acidic residues" evidence="2">
    <location>
        <begin position="207"/>
        <end position="222"/>
    </location>
</feature>
<dbReference type="HOGENOM" id="CLU_1086916_0_0_1"/>
<dbReference type="GO" id="GO:0005634">
    <property type="term" value="C:nucleus"/>
    <property type="evidence" value="ECO:0007669"/>
    <property type="project" value="InterPro"/>
</dbReference>
<dbReference type="GO" id="GO:0008270">
    <property type="term" value="F:zinc ion binding"/>
    <property type="evidence" value="ECO:0007669"/>
    <property type="project" value="UniProtKB-KW"/>
</dbReference>